<keyword evidence="3" id="KW-1185">Reference proteome</keyword>
<feature type="domain" description="Cyclic nucleotide-binding" evidence="1">
    <location>
        <begin position="163"/>
        <end position="241"/>
    </location>
</feature>
<dbReference type="InterPro" id="IPR018490">
    <property type="entry name" value="cNMP-bd_dom_sf"/>
</dbReference>
<sequence>MKESIFDWNKAREILSIPNSQKTEDNYIELSNILIGANFLSRLKTKYTQAMHFACVKSFKLMKFIKGHYLYEKGDFDNNYYIILKGHVSFSHFNNKHTENPNLSSSSSEKSFDEKSNTLRPRNRLVNVTSDMINNYSKHRYSVFSDSDDETFKKTKLEQESAGLMDFITQGDIRDRHTEIKSLTSGDDFGYECFFNEKPRYINALSKTNIFVAVLNKKDFLQIFQENKDKITHENCEFLHSVSLFHNWPRSNILKISNLFKTKILYKDQYLYKQYEVPSTVYFIKKGDFKITQIIKKTSDPQPIGDQKKGFKFRVIPSHSKTMDLVIKSEKEILGAEEILSGIDHREFSCMCISATAEVLYVSRENFISKLVRVDVLDENSKNFYINKEWLENRSHYIDDFAFKTVDVVSKNKDISLLGQSNLETLTFDGNFKGVLLQNNISTNRKRNRGNSLSMKIPRLINSVGIKKRKEKRVDTGYGFRDSDGIYKLSDMFLKYAVCPPAKKKNFNEKVLHVKKDLIRGVPPSFLMNSRMKVGHIKSRSQDATVYCNLNKV</sequence>
<reference evidence="2 3" key="1">
    <citation type="submission" date="2016-11" db="EMBL/GenBank/DDBJ databases">
        <title>The macronuclear genome of Stentor coeruleus: a giant cell with tiny introns.</title>
        <authorList>
            <person name="Slabodnick M."/>
            <person name="Ruby J.G."/>
            <person name="Reiff S.B."/>
            <person name="Swart E.C."/>
            <person name="Gosai S."/>
            <person name="Prabakaran S."/>
            <person name="Witkowska E."/>
            <person name="Larue G.E."/>
            <person name="Fisher S."/>
            <person name="Freeman R.M."/>
            <person name="Gunawardena J."/>
            <person name="Chu W."/>
            <person name="Stover N.A."/>
            <person name="Gregory B.D."/>
            <person name="Nowacki M."/>
            <person name="Derisi J."/>
            <person name="Roy S.W."/>
            <person name="Marshall W.F."/>
            <person name="Sood P."/>
        </authorList>
    </citation>
    <scope>NUCLEOTIDE SEQUENCE [LARGE SCALE GENOMIC DNA]</scope>
    <source>
        <strain evidence="2">WM001</strain>
    </source>
</reference>
<name>A0A1R2AVH0_9CILI</name>
<organism evidence="2 3">
    <name type="scientific">Stentor coeruleus</name>
    <dbReference type="NCBI Taxonomy" id="5963"/>
    <lineage>
        <taxon>Eukaryota</taxon>
        <taxon>Sar</taxon>
        <taxon>Alveolata</taxon>
        <taxon>Ciliophora</taxon>
        <taxon>Postciliodesmatophora</taxon>
        <taxon>Heterotrichea</taxon>
        <taxon>Heterotrichida</taxon>
        <taxon>Stentoridae</taxon>
        <taxon>Stentor</taxon>
    </lineage>
</organism>
<dbReference type="Gene3D" id="2.60.120.10">
    <property type="entry name" value="Jelly Rolls"/>
    <property type="match status" value="2"/>
</dbReference>
<dbReference type="PANTHER" id="PTHR23011:SF28">
    <property type="entry name" value="CYCLIC NUCLEOTIDE-BINDING DOMAIN CONTAINING PROTEIN"/>
    <property type="match status" value="1"/>
</dbReference>
<comment type="caution">
    <text evidence="2">The sequence shown here is derived from an EMBL/GenBank/DDBJ whole genome shotgun (WGS) entry which is preliminary data.</text>
</comment>
<accession>A0A1R2AVH0</accession>
<protein>
    <recommendedName>
        <fullName evidence="1">Cyclic nucleotide-binding domain-containing protein</fullName>
    </recommendedName>
</protein>
<dbReference type="SUPFAM" id="SSF51206">
    <property type="entry name" value="cAMP-binding domain-like"/>
    <property type="match status" value="2"/>
</dbReference>
<dbReference type="Proteomes" id="UP000187209">
    <property type="component" value="Unassembled WGS sequence"/>
</dbReference>
<feature type="domain" description="Cyclic nucleotide-binding" evidence="1">
    <location>
        <begin position="56"/>
        <end position="130"/>
    </location>
</feature>
<dbReference type="InterPro" id="IPR000595">
    <property type="entry name" value="cNMP-bd_dom"/>
</dbReference>
<dbReference type="PROSITE" id="PS50042">
    <property type="entry name" value="CNMP_BINDING_3"/>
    <property type="match status" value="3"/>
</dbReference>
<dbReference type="PANTHER" id="PTHR23011">
    <property type="entry name" value="CYCLIC NUCLEOTIDE-BINDING DOMAIN CONTAINING PROTEIN"/>
    <property type="match status" value="1"/>
</dbReference>
<evidence type="ECO:0000313" key="2">
    <source>
        <dbReference type="EMBL" id="OMJ68523.1"/>
    </source>
</evidence>
<dbReference type="AlphaFoldDB" id="A0A1R2AVH0"/>
<gene>
    <name evidence="2" type="ORF">SteCoe_34002</name>
</gene>
<dbReference type="InterPro" id="IPR014710">
    <property type="entry name" value="RmlC-like_jellyroll"/>
</dbReference>
<dbReference type="OrthoDB" id="2021138at2759"/>
<dbReference type="EMBL" id="MPUH01001318">
    <property type="protein sequence ID" value="OMJ68523.1"/>
    <property type="molecule type" value="Genomic_DNA"/>
</dbReference>
<evidence type="ECO:0000259" key="1">
    <source>
        <dbReference type="PROSITE" id="PS50042"/>
    </source>
</evidence>
<feature type="domain" description="Cyclic nucleotide-binding" evidence="1">
    <location>
        <begin position="244"/>
        <end position="306"/>
    </location>
</feature>
<evidence type="ECO:0000313" key="3">
    <source>
        <dbReference type="Proteomes" id="UP000187209"/>
    </source>
</evidence>
<proteinExistence type="predicted"/>